<dbReference type="CDD" id="cd11065">
    <property type="entry name" value="CYP64-like"/>
    <property type="match status" value="1"/>
</dbReference>
<evidence type="ECO:0000256" key="4">
    <source>
        <dbReference type="ARBA" id="ARBA00022617"/>
    </source>
</evidence>
<keyword evidence="4 9" id="KW-0349">Heme</keyword>
<dbReference type="SUPFAM" id="SSF48264">
    <property type="entry name" value="Cytochrome P450"/>
    <property type="match status" value="1"/>
</dbReference>
<sequence length="477" mass="53944">MIFVVSAVLVATVVWYLHRRVTRRTNLPPGPTPLPFFGNVFQLDSIAPWETFSRWGREYGEFNHLHILGRTLLVVNSRSLATELMDKRSSIYSDRPELAMVQLTGWDHSLIFIRYHDPRWRKIRRLFHSGLGPASASNIQALLIAECDRLLVRLPDRLQNHKKHFLRYATRSSMEHLLSLSNKEEYDNITDYNSEAVDAMSAYVFFGSQALFAMPALKYMPSWFPGAGFQKYSAEQSQLTARIRNEPYSFVKTQMLTDEHSPSWLADTLENNATGNRTAASEDDIKDAVGSMITGTGETTSSGLMTLLLALLLHPDVQLRAQAEIDRIVGPHRLPSFEDQSSLPYISAICRESLRWHVPVPLTAHATSEDDLYQGYEIPAGTTIVLNIWAMSRDPSKFMDADKFIPERFITKDGTLSLEDETSFAWGFGRRLCPGRHFAEAAIWVMAARLLAVFNIKKAKDSNGAEIESSRAVSVRI</sequence>
<dbReference type="InterPro" id="IPR050364">
    <property type="entry name" value="Cytochrome_P450_fung"/>
</dbReference>
<dbReference type="InterPro" id="IPR017972">
    <property type="entry name" value="Cyt_P450_CS"/>
</dbReference>
<gene>
    <name evidence="11" type="ORF">BDZ94DRAFT_1285297</name>
</gene>
<organism evidence="11 12">
    <name type="scientific">Collybia nuda</name>
    <dbReference type="NCBI Taxonomy" id="64659"/>
    <lineage>
        <taxon>Eukaryota</taxon>
        <taxon>Fungi</taxon>
        <taxon>Dikarya</taxon>
        <taxon>Basidiomycota</taxon>
        <taxon>Agaricomycotina</taxon>
        <taxon>Agaricomycetes</taxon>
        <taxon>Agaricomycetidae</taxon>
        <taxon>Agaricales</taxon>
        <taxon>Tricholomatineae</taxon>
        <taxon>Clitocybaceae</taxon>
        <taxon>Collybia</taxon>
    </lineage>
</organism>
<keyword evidence="12" id="KW-1185">Reference proteome</keyword>
<evidence type="ECO:0000256" key="6">
    <source>
        <dbReference type="ARBA" id="ARBA00023002"/>
    </source>
</evidence>
<dbReference type="GO" id="GO:0020037">
    <property type="term" value="F:heme binding"/>
    <property type="evidence" value="ECO:0007669"/>
    <property type="project" value="InterPro"/>
</dbReference>
<keyword evidence="8 10" id="KW-0503">Monooxygenase</keyword>
<name>A0A9P6C9P3_9AGAR</name>
<proteinExistence type="inferred from homology"/>
<comment type="similarity">
    <text evidence="3 10">Belongs to the cytochrome P450 family.</text>
</comment>
<dbReference type="PROSITE" id="PS00086">
    <property type="entry name" value="CYTOCHROME_P450"/>
    <property type="match status" value="1"/>
</dbReference>
<dbReference type="Pfam" id="PF00067">
    <property type="entry name" value="p450"/>
    <property type="match status" value="1"/>
</dbReference>
<dbReference type="Proteomes" id="UP000807353">
    <property type="component" value="Unassembled WGS sequence"/>
</dbReference>
<reference evidence="11" key="1">
    <citation type="submission" date="2020-11" db="EMBL/GenBank/DDBJ databases">
        <authorList>
            <consortium name="DOE Joint Genome Institute"/>
            <person name="Ahrendt S."/>
            <person name="Riley R."/>
            <person name="Andreopoulos W."/>
            <person name="Labutti K."/>
            <person name="Pangilinan J."/>
            <person name="Ruiz-Duenas F.J."/>
            <person name="Barrasa J.M."/>
            <person name="Sanchez-Garcia M."/>
            <person name="Camarero S."/>
            <person name="Miyauchi S."/>
            <person name="Serrano A."/>
            <person name="Linde D."/>
            <person name="Babiker R."/>
            <person name="Drula E."/>
            <person name="Ayuso-Fernandez I."/>
            <person name="Pacheco R."/>
            <person name="Padilla G."/>
            <person name="Ferreira P."/>
            <person name="Barriuso J."/>
            <person name="Kellner H."/>
            <person name="Castanera R."/>
            <person name="Alfaro M."/>
            <person name="Ramirez L."/>
            <person name="Pisabarro A.G."/>
            <person name="Kuo A."/>
            <person name="Tritt A."/>
            <person name="Lipzen A."/>
            <person name="He G."/>
            <person name="Yan M."/>
            <person name="Ng V."/>
            <person name="Cullen D."/>
            <person name="Martin F."/>
            <person name="Rosso M.-N."/>
            <person name="Henrissat B."/>
            <person name="Hibbett D."/>
            <person name="Martinez A.T."/>
            <person name="Grigoriev I.V."/>
        </authorList>
    </citation>
    <scope>NUCLEOTIDE SEQUENCE</scope>
    <source>
        <strain evidence="11">CBS 247.69</strain>
    </source>
</reference>
<dbReference type="Gene3D" id="1.10.630.10">
    <property type="entry name" value="Cytochrome P450"/>
    <property type="match status" value="1"/>
</dbReference>
<feature type="binding site" description="axial binding residue" evidence="9">
    <location>
        <position position="433"/>
    </location>
    <ligand>
        <name>heme</name>
        <dbReference type="ChEBI" id="CHEBI:30413"/>
    </ligand>
    <ligandPart>
        <name>Fe</name>
        <dbReference type="ChEBI" id="CHEBI:18248"/>
    </ligandPart>
</feature>
<evidence type="ECO:0000313" key="12">
    <source>
        <dbReference type="Proteomes" id="UP000807353"/>
    </source>
</evidence>
<evidence type="ECO:0000313" key="11">
    <source>
        <dbReference type="EMBL" id="KAF9457387.1"/>
    </source>
</evidence>
<dbReference type="InterPro" id="IPR001128">
    <property type="entry name" value="Cyt_P450"/>
</dbReference>
<dbReference type="InterPro" id="IPR002401">
    <property type="entry name" value="Cyt_P450_E_grp-I"/>
</dbReference>
<protein>
    <submittedName>
        <fullName evidence="11">Cytochrome P450</fullName>
    </submittedName>
</protein>
<evidence type="ECO:0000256" key="8">
    <source>
        <dbReference type="ARBA" id="ARBA00023033"/>
    </source>
</evidence>
<keyword evidence="7 9" id="KW-0408">Iron</keyword>
<dbReference type="AlphaFoldDB" id="A0A9P6C9P3"/>
<dbReference type="GO" id="GO:0004497">
    <property type="term" value="F:monooxygenase activity"/>
    <property type="evidence" value="ECO:0007669"/>
    <property type="project" value="UniProtKB-KW"/>
</dbReference>
<comment type="cofactor">
    <cofactor evidence="1 9">
        <name>heme</name>
        <dbReference type="ChEBI" id="CHEBI:30413"/>
    </cofactor>
</comment>
<evidence type="ECO:0000256" key="10">
    <source>
        <dbReference type="RuleBase" id="RU000461"/>
    </source>
</evidence>
<evidence type="ECO:0000256" key="3">
    <source>
        <dbReference type="ARBA" id="ARBA00010617"/>
    </source>
</evidence>
<dbReference type="PANTHER" id="PTHR46300">
    <property type="entry name" value="P450, PUTATIVE (EUROFUNG)-RELATED-RELATED"/>
    <property type="match status" value="1"/>
</dbReference>
<dbReference type="GO" id="GO:0005506">
    <property type="term" value="F:iron ion binding"/>
    <property type="evidence" value="ECO:0007669"/>
    <property type="project" value="InterPro"/>
</dbReference>
<accession>A0A9P6C9P3</accession>
<keyword evidence="6 10" id="KW-0560">Oxidoreductase</keyword>
<comment type="pathway">
    <text evidence="2">Secondary metabolite biosynthesis.</text>
</comment>
<evidence type="ECO:0000256" key="7">
    <source>
        <dbReference type="ARBA" id="ARBA00023004"/>
    </source>
</evidence>
<dbReference type="PRINTS" id="PR00385">
    <property type="entry name" value="P450"/>
</dbReference>
<dbReference type="EMBL" id="MU150373">
    <property type="protein sequence ID" value="KAF9457387.1"/>
    <property type="molecule type" value="Genomic_DNA"/>
</dbReference>
<evidence type="ECO:0000256" key="2">
    <source>
        <dbReference type="ARBA" id="ARBA00005179"/>
    </source>
</evidence>
<dbReference type="PANTHER" id="PTHR46300:SF7">
    <property type="entry name" value="P450, PUTATIVE (EUROFUNG)-RELATED"/>
    <property type="match status" value="1"/>
</dbReference>
<evidence type="ECO:0000256" key="1">
    <source>
        <dbReference type="ARBA" id="ARBA00001971"/>
    </source>
</evidence>
<dbReference type="PRINTS" id="PR00463">
    <property type="entry name" value="EP450I"/>
</dbReference>
<evidence type="ECO:0000256" key="9">
    <source>
        <dbReference type="PIRSR" id="PIRSR602401-1"/>
    </source>
</evidence>
<dbReference type="OrthoDB" id="3934656at2759"/>
<comment type="caution">
    <text evidence="11">The sequence shown here is derived from an EMBL/GenBank/DDBJ whole genome shotgun (WGS) entry which is preliminary data.</text>
</comment>
<evidence type="ECO:0000256" key="5">
    <source>
        <dbReference type="ARBA" id="ARBA00022723"/>
    </source>
</evidence>
<dbReference type="InterPro" id="IPR036396">
    <property type="entry name" value="Cyt_P450_sf"/>
</dbReference>
<dbReference type="GO" id="GO:0016705">
    <property type="term" value="F:oxidoreductase activity, acting on paired donors, with incorporation or reduction of molecular oxygen"/>
    <property type="evidence" value="ECO:0007669"/>
    <property type="project" value="InterPro"/>
</dbReference>
<keyword evidence="5 9" id="KW-0479">Metal-binding</keyword>